<protein>
    <recommendedName>
        <fullName evidence="3">CheC-like protein domain-containing protein</fullName>
    </recommendedName>
</protein>
<dbReference type="AlphaFoldDB" id="A0A645HCN2"/>
<dbReference type="EMBL" id="VSSQ01091126">
    <property type="protein sequence ID" value="MPN36787.1"/>
    <property type="molecule type" value="Genomic_DNA"/>
</dbReference>
<evidence type="ECO:0000256" key="1">
    <source>
        <dbReference type="ARBA" id="ARBA00022500"/>
    </source>
</evidence>
<gene>
    <name evidence="2" type="ORF">SDC9_184298</name>
</gene>
<keyword evidence="1" id="KW-0145">Chemotaxis</keyword>
<proteinExistence type="predicted"/>
<organism evidence="2">
    <name type="scientific">bioreactor metagenome</name>
    <dbReference type="NCBI Taxonomy" id="1076179"/>
    <lineage>
        <taxon>unclassified sequences</taxon>
        <taxon>metagenomes</taxon>
        <taxon>ecological metagenomes</taxon>
    </lineage>
</organism>
<accession>A0A645HCN2</accession>
<dbReference type="SUPFAM" id="SSF103039">
    <property type="entry name" value="CheC-like"/>
    <property type="match status" value="1"/>
</dbReference>
<dbReference type="InterPro" id="IPR028976">
    <property type="entry name" value="CheC-like_sf"/>
</dbReference>
<reference evidence="2" key="1">
    <citation type="submission" date="2019-08" db="EMBL/GenBank/DDBJ databases">
        <authorList>
            <person name="Kucharzyk K."/>
            <person name="Murdoch R.W."/>
            <person name="Higgins S."/>
            <person name="Loffler F."/>
        </authorList>
    </citation>
    <scope>NUCLEOTIDE SEQUENCE</scope>
</reference>
<evidence type="ECO:0000313" key="2">
    <source>
        <dbReference type="EMBL" id="MPN36787.1"/>
    </source>
</evidence>
<comment type="caution">
    <text evidence="2">The sequence shown here is derived from an EMBL/GenBank/DDBJ whole genome shotgun (WGS) entry which is preliminary data.</text>
</comment>
<evidence type="ECO:0008006" key="3">
    <source>
        <dbReference type="Google" id="ProtNLM"/>
    </source>
</evidence>
<sequence length="83" mass="9063">MSAISTLSNLDIRLSTPQIAVDMAGAILSYPAAQFGSVSEKLLFIEEDFLSGSESIKSHLLIMPTLESLDKILHELGVTQWQD</sequence>
<dbReference type="Gene3D" id="3.40.1550.10">
    <property type="entry name" value="CheC-like"/>
    <property type="match status" value="1"/>
</dbReference>
<dbReference type="GO" id="GO:0006935">
    <property type="term" value="P:chemotaxis"/>
    <property type="evidence" value="ECO:0007669"/>
    <property type="project" value="UniProtKB-KW"/>
</dbReference>
<name>A0A645HCN2_9ZZZZ</name>